<name>A0A0A8ZL50_ARUDO</name>
<protein>
    <submittedName>
        <fullName evidence="1">Uncharacterized protein</fullName>
    </submittedName>
</protein>
<reference evidence="1" key="1">
    <citation type="submission" date="2014-09" db="EMBL/GenBank/DDBJ databases">
        <authorList>
            <person name="Magalhaes I.L.F."/>
            <person name="Oliveira U."/>
            <person name="Santos F.R."/>
            <person name="Vidigal T.H.D.A."/>
            <person name="Brescovit A.D."/>
            <person name="Santos A.J."/>
        </authorList>
    </citation>
    <scope>NUCLEOTIDE SEQUENCE</scope>
    <source>
        <tissue evidence="1">Shoot tissue taken approximately 20 cm above the soil surface</tissue>
    </source>
</reference>
<reference evidence="1" key="2">
    <citation type="journal article" date="2015" name="Data Brief">
        <title>Shoot transcriptome of the giant reed, Arundo donax.</title>
        <authorList>
            <person name="Barrero R.A."/>
            <person name="Guerrero F.D."/>
            <person name="Moolhuijzen P."/>
            <person name="Goolsby J.A."/>
            <person name="Tidwell J."/>
            <person name="Bellgard S.E."/>
            <person name="Bellgard M.I."/>
        </authorList>
    </citation>
    <scope>NUCLEOTIDE SEQUENCE</scope>
    <source>
        <tissue evidence="1">Shoot tissue taken approximately 20 cm above the soil surface</tissue>
    </source>
</reference>
<accession>A0A0A8ZL50</accession>
<dbReference type="AlphaFoldDB" id="A0A0A8ZL50"/>
<sequence>MYSCTTLTLVLEEEPDFSFLDNFGYEEMKGYNLPSSCMWIGRRHA</sequence>
<evidence type="ECO:0000313" key="1">
    <source>
        <dbReference type="EMBL" id="JAD38433.1"/>
    </source>
</evidence>
<proteinExistence type="predicted"/>
<organism evidence="1">
    <name type="scientific">Arundo donax</name>
    <name type="common">Giant reed</name>
    <name type="synonym">Donax arundinaceus</name>
    <dbReference type="NCBI Taxonomy" id="35708"/>
    <lineage>
        <taxon>Eukaryota</taxon>
        <taxon>Viridiplantae</taxon>
        <taxon>Streptophyta</taxon>
        <taxon>Embryophyta</taxon>
        <taxon>Tracheophyta</taxon>
        <taxon>Spermatophyta</taxon>
        <taxon>Magnoliopsida</taxon>
        <taxon>Liliopsida</taxon>
        <taxon>Poales</taxon>
        <taxon>Poaceae</taxon>
        <taxon>PACMAD clade</taxon>
        <taxon>Arundinoideae</taxon>
        <taxon>Arundineae</taxon>
        <taxon>Arundo</taxon>
    </lineage>
</organism>
<dbReference type="EMBL" id="GBRH01259462">
    <property type="protein sequence ID" value="JAD38433.1"/>
    <property type="molecule type" value="Transcribed_RNA"/>
</dbReference>